<dbReference type="AlphaFoldDB" id="A0A8J8G563"/>
<evidence type="ECO:0000313" key="1">
    <source>
        <dbReference type="EMBL" id="NRS91343.1"/>
    </source>
</evidence>
<comment type="caution">
    <text evidence="1">The sequence shown here is derived from an EMBL/GenBank/DDBJ whole genome shotgun (WGS) entry which is preliminary data.</text>
</comment>
<reference evidence="1" key="1">
    <citation type="submission" date="2020-05" db="EMBL/GenBank/DDBJ databases">
        <title>Genomic Encyclopedia of Type Strains, Phase IV (KMG-V): Genome sequencing to study the core and pangenomes of soil and plant-associated prokaryotes.</title>
        <authorList>
            <person name="Whitman W."/>
        </authorList>
    </citation>
    <scope>NUCLEOTIDE SEQUENCE</scope>
    <source>
        <strain evidence="1">16F</strain>
    </source>
</reference>
<gene>
    <name evidence="1" type="ORF">HNQ03_000409</name>
</gene>
<organism evidence="1 2">
    <name type="scientific">Frigoriflavimonas asaccharolytica</name>
    <dbReference type="NCBI Taxonomy" id="2735899"/>
    <lineage>
        <taxon>Bacteria</taxon>
        <taxon>Pseudomonadati</taxon>
        <taxon>Bacteroidota</taxon>
        <taxon>Flavobacteriia</taxon>
        <taxon>Flavobacteriales</taxon>
        <taxon>Weeksellaceae</taxon>
        <taxon>Frigoriflavimonas</taxon>
    </lineage>
</organism>
<dbReference type="Proteomes" id="UP000610746">
    <property type="component" value="Unassembled WGS sequence"/>
</dbReference>
<dbReference type="InterPro" id="IPR014917">
    <property type="entry name" value="DUF1800"/>
</dbReference>
<proteinExistence type="predicted"/>
<evidence type="ECO:0000313" key="2">
    <source>
        <dbReference type="Proteomes" id="UP000610746"/>
    </source>
</evidence>
<protein>
    <submittedName>
        <fullName evidence="1">Uncharacterized protein (DUF1800 family)</fullName>
    </submittedName>
</protein>
<dbReference type="Pfam" id="PF08811">
    <property type="entry name" value="DUF1800"/>
    <property type="match status" value="1"/>
</dbReference>
<sequence length="545" mass="61539">MPSLTQKADILGYNNAYHLLRRTTYNITKAKILDFATKTPAQALNILFTFASPIPPAPLNINGETIIPTIANPTITDTLNTQSFEEFDKHWYLYQAYKDPSAQYKITSFLHLLFVADDDYSIHSNFDYKELLRFHANKSLKDLAIRITTNPRMLVFLNNNQNKKTSPNQNYSREFLELFTILKGPQIATGDYTNYTELDVQQAAKVLTGFTTSTAVLDKTNRLQNVDPITNLPKGIISITNHDTTSVKTFSSAFGGASINPGTTEATIQAELENFITMVFNKDETAKAYCRRMYRYFVGRNITSAIESDIITPLATILKTNNYNILPALTALLSSKHFYDEEDATTGDQIIGALARSPLELYFHMMSLLELQIPLYEANVSAIHSLMKTRVYNNSFNCGFPIFTPQTVNGYAGYSSSPEYDKNFITTASLRIRYLNTIDAFISGFTYNTFLYKLNTPVFVKSSGYFSNPGSAVTLVTDFFTLLHIEVPDPTRFDYFKDIFLGGLSVTNWQNDWNSYLSTNNSTSVKIAIDRLVKALIKSPEFQTY</sequence>
<name>A0A8J8G563_9FLAO</name>
<accession>A0A8J8G563</accession>
<keyword evidence="2" id="KW-1185">Reference proteome</keyword>
<dbReference type="RefSeq" id="WP_173777975.1">
    <property type="nucleotide sequence ID" value="NZ_JABSNO010000002.1"/>
</dbReference>
<dbReference type="EMBL" id="JABSNO010000002">
    <property type="protein sequence ID" value="NRS91343.1"/>
    <property type="molecule type" value="Genomic_DNA"/>
</dbReference>